<evidence type="ECO:0000256" key="1">
    <source>
        <dbReference type="SAM" id="Phobius"/>
    </source>
</evidence>
<name>X1KC85_9ZZZZ</name>
<proteinExistence type="predicted"/>
<keyword evidence="1" id="KW-0812">Transmembrane</keyword>
<protein>
    <submittedName>
        <fullName evidence="2">Uncharacterized protein</fullName>
    </submittedName>
</protein>
<dbReference type="EMBL" id="BARV01012470">
    <property type="protein sequence ID" value="GAI04233.1"/>
    <property type="molecule type" value="Genomic_DNA"/>
</dbReference>
<sequence length="204" mass="22675">AKINQVDRALEKDVAGMMKEARFNDITELEQRKALGILAKDGKEAMARYISRVHVDDIHFLYERSQRSPAEMTPLGKVIGNLFLFPRAYGEKLAHAANKMLRGKTYQEQWRGLKILFGVIGGGMVVGVLFTKITGRKRNPYDPLNILSYQPGGLALGALASVSKVFVDIMLSLAGSKEAAYRLTSEIPKAADMFIPFFVDKLQP</sequence>
<evidence type="ECO:0000313" key="2">
    <source>
        <dbReference type="EMBL" id="GAI04233.1"/>
    </source>
</evidence>
<feature type="transmembrane region" description="Helical" evidence="1">
    <location>
        <begin position="112"/>
        <end position="133"/>
    </location>
</feature>
<keyword evidence="1" id="KW-0472">Membrane</keyword>
<comment type="caution">
    <text evidence="2">The sequence shown here is derived from an EMBL/GenBank/DDBJ whole genome shotgun (WGS) entry which is preliminary data.</text>
</comment>
<keyword evidence="1" id="KW-1133">Transmembrane helix</keyword>
<dbReference type="AlphaFoldDB" id="X1KC85"/>
<accession>X1KC85</accession>
<feature type="non-terminal residue" evidence="2">
    <location>
        <position position="204"/>
    </location>
</feature>
<feature type="transmembrane region" description="Helical" evidence="1">
    <location>
        <begin position="153"/>
        <end position="174"/>
    </location>
</feature>
<gene>
    <name evidence="2" type="ORF">S06H3_23079</name>
</gene>
<reference evidence="2" key="1">
    <citation type="journal article" date="2014" name="Front. Microbiol.">
        <title>High frequency of phylogenetically diverse reductive dehalogenase-homologous genes in deep subseafloor sedimentary metagenomes.</title>
        <authorList>
            <person name="Kawai M."/>
            <person name="Futagami T."/>
            <person name="Toyoda A."/>
            <person name="Takaki Y."/>
            <person name="Nishi S."/>
            <person name="Hori S."/>
            <person name="Arai W."/>
            <person name="Tsubouchi T."/>
            <person name="Morono Y."/>
            <person name="Uchiyama I."/>
            <person name="Ito T."/>
            <person name="Fujiyama A."/>
            <person name="Inagaki F."/>
            <person name="Takami H."/>
        </authorList>
    </citation>
    <scope>NUCLEOTIDE SEQUENCE</scope>
    <source>
        <strain evidence="2">Expedition CK06-06</strain>
    </source>
</reference>
<feature type="non-terminal residue" evidence="2">
    <location>
        <position position="1"/>
    </location>
</feature>
<organism evidence="2">
    <name type="scientific">marine sediment metagenome</name>
    <dbReference type="NCBI Taxonomy" id="412755"/>
    <lineage>
        <taxon>unclassified sequences</taxon>
        <taxon>metagenomes</taxon>
        <taxon>ecological metagenomes</taxon>
    </lineage>
</organism>